<feature type="transmembrane region" description="Helical" evidence="5">
    <location>
        <begin position="126"/>
        <end position="151"/>
    </location>
</feature>
<dbReference type="Proteomes" id="UP000034591">
    <property type="component" value="Unassembled WGS sequence"/>
</dbReference>
<keyword evidence="4 5" id="KW-0472">Membrane</keyword>
<evidence type="ECO:0000256" key="5">
    <source>
        <dbReference type="SAM" id="Phobius"/>
    </source>
</evidence>
<feature type="transmembrane region" description="Helical" evidence="5">
    <location>
        <begin position="9"/>
        <end position="28"/>
    </location>
</feature>
<feature type="transmembrane region" description="Helical" evidence="5">
    <location>
        <begin position="67"/>
        <end position="86"/>
    </location>
</feature>
<accession>A0A0G0H3T3</accession>
<feature type="transmembrane region" description="Helical" evidence="5">
    <location>
        <begin position="360"/>
        <end position="389"/>
    </location>
</feature>
<evidence type="ECO:0000313" key="8">
    <source>
        <dbReference type="Proteomes" id="UP000034591"/>
    </source>
</evidence>
<feature type="transmembrane region" description="Helical" evidence="5">
    <location>
        <begin position="327"/>
        <end position="348"/>
    </location>
</feature>
<dbReference type="STRING" id="1618545.US53_C0006G0017"/>
<reference evidence="7 8" key="1">
    <citation type="journal article" date="2015" name="Nature">
        <title>rRNA introns, odd ribosomes, and small enigmatic genomes across a large radiation of phyla.</title>
        <authorList>
            <person name="Brown C.T."/>
            <person name="Hug L.A."/>
            <person name="Thomas B.C."/>
            <person name="Sharon I."/>
            <person name="Castelle C.J."/>
            <person name="Singh A."/>
            <person name="Wilkins M.J."/>
            <person name="Williams K.H."/>
            <person name="Banfield J.F."/>
        </authorList>
    </citation>
    <scope>NUCLEOTIDE SEQUENCE [LARGE SCALE GENOMIC DNA]</scope>
</reference>
<evidence type="ECO:0000313" key="7">
    <source>
        <dbReference type="EMBL" id="KKQ37923.1"/>
    </source>
</evidence>
<comment type="subcellular location">
    <subcellularLocation>
        <location evidence="1">Membrane</location>
        <topology evidence="1">Multi-pass membrane protein</topology>
    </subcellularLocation>
</comment>
<evidence type="ECO:0000256" key="3">
    <source>
        <dbReference type="ARBA" id="ARBA00022989"/>
    </source>
</evidence>
<dbReference type="InterPro" id="IPR051533">
    <property type="entry name" value="WaaL-like"/>
</dbReference>
<dbReference type="GO" id="GO:0016020">
    <property type="term" value="C:membrane"/>
    <property type="evidence" value="ECO:0007669"/>
    <property type="project" value="UniProtKB-SubCell"/>
</dbReference>
<evidence type="ECO:0000256" key="2">
    <source>
        <dbReference type="ARBA" id="ARBA00022692"/>
    </source>
</evidence>
<protein>
    <submittedName>
        <fullName evidence="7">O-antigen polymerase family protein</fullName>
    </submittedName>
</protein>
<sequence>MKKKYSKYVAYLFIALFAVNPLIFWPWAKIAYEIPKVWFIIRYMEILGVALLFFPTRLSKEKKDFKMYALVLAFLFVIFLSSIFGGDFNKSLWGNYYRQDGLFTYLHLIILAFIASALFKKTTIKLLFTGVLIGLVIVCSITILNAVLYIFTGLNIPNWNGAIGGTFGNPNFLSGYLVITLPVIWYFISNEKFLNRKILYCSFLFMQLISILLTKSWAGIIGIILFANGVLIIKNQKKLALLFLSMLSLISIGYFYLSNSQYPDSGKVFVAEARTRIFTKGILAFKQKPLFGYGWANFDIAFDSIDWPMKFENDVYVDKAHSTFLEVLVTTGLVGTILYLLIICRVFINLGKIKLQDAKYLVFILILYLIHSQMNVISISEEIFFWLLIGISTNI</sequence>
<name>A0A0G0H3T3_9BACT</name>
<dbReference type="PANTHER" id="PTHR37422">
    <property type="entry name" value="TEICHURONIC ACID BIOSYNTHESIS PROTEIN TUAE"/>
    <property type="match status" value="1"/>
</dbReference>
<feature type="transmembrane region" description="Helical" evidence="5">
    <location>
        <begin position="102"/>
        <end position="119"/>
    </location>
</feature>
<evidence type="ECO:0000259" key="6">
    <source>
        <dbReference type="Pfam" id="PF04932"/>
    </source>
</evidence>
<comment type="caution">
    <text evidence="7">The sequence shown here is derived from an EMBL/GenBank/DDBJ whole genome shotgun (WGS) entry which is preliminary data.</text>
</comment>
<dbReference type="PANTHER" id="PTHR37422:SF13">
    <property type="entry name" value="LIPOPOLYSACCHARIDE BIOSYNTHESIS PROTEIN PA4999-RELATED"/>
    <property type="match status" value="1"/>
</dbReference>
<feature type="transmembrane region" description="Helical" evidence="5">
    <location>
        <begin position="239"/>
        <end position="257"/>
    </location>
</feature>
<feature type="transmembrane region" description="Helical" evidence="5">
    <location>
        <begin position="171"/>
        <end position="188"/>
    </location>
</feature>
<keyword evidence="2 5" id="KW-0812">Transmembrane</keyword>
<feature type="transmembrane region" description="Helical" evidence="5">
    <location>
        <begin position="34"/>
        <end position="55"/>
    </location>
</feature>
<feature type="transmembrane region" description="Helical" evidence="5">
    <location>
        <begin position="200"/>
        <end position="233"/>
    </location>
</feature>
<proteinExistence type="predicted"/>
<evidence type="ECO:0000256" key="1">
    <source>
        <dbReference type="ARBA" id="ARBA00004141"/>
    </source>
</evidence>
<organism evidence="7 8">
    <name type="scientific">Candidatus Woesebacteria bacterium GW2011_GWA1_37_7</name>
    <dbReference type="NCBI Taxonomy" id="1618545"/>
    <lineage>
        <taxon>Bacteria</taxon>
        <taxon>Candidatus Woeseibacteriota</taxon>
    </lineage>
</organism>
<evidence type="ECO:0000256" key="4">
    <source>
        <dbReference type="ARBA" id="ARBA00023136"/>
    </source>
</evidence>
<dbReference type="InterPro" id="IPR007016">
    <property type="entry name" value="O-antigen_ligase-rel_domated"/>
</dbReference>
<keyword evidence="3 5" id="KW-1133">Transmembrane helix</keyword>
<dbReference type="AlphaFoldDB" id="A0A0G0H3T3"/>
<feature type="domain" description="O-antigen ligase-related" evidence="6">
    <location>
        <begin position="204"/>
        <end position="340"/>
    </location>
</feature>
<dbReference type="Pfam" id="PF04932">
    <property type="entry name" value="Wzy_C"/>
    <property type="match status" value="1"/>
</dbReference>
<gene>
    <name evidence="7" type="ORF">US53_C0006G0017</name>
</gene>
<dbReference type="EMBL" id="LBTI01000006">
    <property type="protein sequence ID" value="KKQ37923.1"/>
    <property type="molecule type" value="Genomic_DNA"/>
</dbReference>